<dbReference type="PROSITE" id="PS51450">
    <property type="entry name" value="LRR"/>
    <property type="match status" value="1"/>
</dbReference>
<feature type="compositionally biased region" description="Basic and acidic residues" evidence="1">
    <location>
        <begin position="1051"/>
        <end position="1061"/>
    </location>
</feature>
<dbReference type="EMBL" id="DS113319">
    <property type="protein sequence ID" value="EAY11429.1"/>
    <property type="molecule type" value="Genomic_DNA"/>
</dbReference>
<dbReference type="InterPro" id="IPR001611">
    <property type="entry name" value="Leu-rich_rpt"/>
</dbReference>
<evidence type="ECO:0000256" key="1">
    <source>
        <dbReference type="SAM" id="MobiDB-lite"/>
    </source>
</evidence>
<evidence type="ECO:0000313" key="2">
    <source>
        <dbReference type="EMBL" id="EAY11429.1"/>
    </source>
</evidence>
<dbReference type="SMR" id="A2E7D6"/>
<organism evidence="2 3">
    <name type="scientific">Trichomonas vaginalis (strain ATCC PRA-98 / G3)</name>
    <dbReference type="NCBI Taxonomy" id="412133"/>
    <lineage>
        <taxon>Eukaryota</taxon>
        <taxon>Metamonada</taxon>
        <taxon>Parabasalia</taxon>
        <taxon>Trichomonadida</taxon>
        <taxon>Trichomonadidae</taxon>
        <taxon>Trichomonas</taxon>
    </lineage>
</organism>
<dbReference type="GO" id="GO:0034315">
    <property type="term" value="P:regulation of Arp2/3 complex-mediated actin nucleation"/>
    <property type="evidence" value="ECO:0000318"/>
    <property type="project" value="GO_Central"/>
</dbReference>
<dbReference type="InterPro" id="IPR032675">
    <property type="entry name" value="LRR_dom_sf"/>
</dbReference>
<reference evidence="2" key="1">
    <citation type="submission" date="2006-10" db="EMBL/GenBank/DDBJ databases">
        <authorList>
            <person name="Amadeo P."/>
            <person name="Zhao Q."/>
            <person name="Wortman J."/>
            <person name="Fraser-Liggett C."/>
            <person name="Carlton J."/>
        </authorList>
    </citation>
    <scope>NUCLEOTIDE SEQUENCE</scope>
    <source>
        <strain evidence="2">G3</strain>
    </source>
</reference>
<protein>
    <submittedName>
        <fullName evidence="2">Leucine Rich Repeat family protein</fullName>
    </submittedName>
</protein>
<feature type="region of interest" description="Disordered" evidence="1">
    <location>
        <begin position="835"/>
        <end position="960"/>
    </location>
</feature>
<dbReference type="InParanoid" id="A2E7D6"/>
<proteinExistence type="predicted"/>
<feature type="compositionally biased region" description="Low complexity" evidence="1">
    <location>
        <begin position="1034"/>
        <end position="1049"/>
    </location>
</feature>
<dbReference type="VEuPathDB" id="TrichDB:TVAGG3_0831930"/>
<feature type="region of interest" description="Disordered" evidence="1">
    <location>
        <begin position="1007"/>
        <end position="1077"/>
    </location>
</feature>
<name>A2E7D6_TRIV3</name>
<dbReference type="KEGG" id="tva:4769382"/>
<evidence type="ECO:0000313" key="3">
    <source>
        <dbReference type="Proteomes" id="UP000001542"/>
    </source>
</evidence>
<dbReference type="VEuPathDB" id="TrichDB:TVAG_418660"/>
<sequence length="1077" mass="122533">MKKKSPSKEISPVKSSSNLSQSVIKDIAKILKDKNENFHFAISSNSDSSNTIYALSQHLILKCFSDDKTKLIQEESTINLLDIQEMQLDESFLRIIAGDNELILKSPNIVDFARLLYRNLSFIHFAHSSEQKPQIQCYDKSLLPPFNPPLSLSQIFQFFYSSFLNYADLPYDHRPVMYFHYLLSNSIPIFDVSRLPQNVSEFLPAALFSMMSFPNIKGFVCHDTPFRVVFVALYQMLSIHPKNLALLHINNCDAETSNFDDFCQVLASKEFPSLEYLDLSDNLINSIQPFVELLENCKFPLVHLGISNCNLDEISTKTLFTSLIKNTNLKNISELKIGGAVFTKESLNLFDKFCQITNLKKLDISGTNFPDQLMNILLNRKQPISHLNISNCQINEYCYSTLLKLISTCDTLTYLDISRCSFSGSRLGNVISAIGQRNGSTLILDELLNDDTAAVEIARGFISSPPGNIKKLSLKRCNFTENLQKLISNIVKTFKVEEVFIDNPSEDCQNFVIELLSSGVKRLSAVNTISRYSMNVINNLATSKCEFIDLSYNNMSDDEILKILSAIQINHTLGSVKLSGNNITNEETMKKICETTKKYQKITNLFFNGSDSFDIDNYQYFLDMSASVDSNRAQNNDHFEVCLDYDISHLIISSSSYLKGENIHTHSTIGEFLGLPYPFSKESFANLNNKIIFKEYQLEMGQIEEEDDICSQNVFLQKNNKEIEKISYNLNDGPFYPVSLQVRTFKQDSDDDFSTAKMNLQNPKSKLPAFDDSSSSSSSSFQIEKIEKSDDDEKSDKIIKSDNDEKSDNFKSNEVVIHSIPELDEQIKMIPPIENEKIKDISDDDSNSSLDDYLNTNQLPEYTANMFANMVENPKQPHERDIKFDEESASESENTGSDEDDHPPKRIDFTQSTDSEEEKINIPPKLQQKPQNNEQIDNNSETRPTEKTSMSSTRKSYRAYKSLDEEVNLSSEIVDIPPPEDITQSTISSGYKRPMFYERFSFLYDKLKDNKEQPQKQRSPATKQTPVRGKSQVNIKKTPNKINKPKQTTQQKKDLEREKDALALALSSPIIDSESDV</sequence>
<reference evidence="2" key="2">
    <citation type="journal article" date="2007" name="Science">
        <title>Draft genome sequence of the sexually transmitted pathogen Trichomonas vaginalis.</title>
        <authorList>
            <person name="Carlton J.M."/>
            <person name="Hirt R.P."/>
            <person name="Silva J.C."/>
            <person name="Delcher A.L."/>
            <person name="Schatz M."/>
            <person name="Zhao Q."/>
            <person name="Wortman J.R."/>
            <person name="Bidwell S.L."/>
            <person name="Alsmark U.C.M."/>
            <person name="Besteiro S."/>
            <person name="Sicheritz-Ponten T."/>
            <person name="Noel C.J."/>
            <person name="Dacks J.B."/>
            <person name="Foster P.G."/>
            <person name="Simillion C."/>
            <person name="Van de Peer Y."/>
            <person name="Miranda-Saavedra D."/>
            <person name="Barton G.J."/>
            <person name="Westrop G.D."/>
            <person name="Mueller S."/>
            <person name="Dessi D."/>
            <person name="Fiori P.L."/>
            <person name="Ren Q."/>
            <person name="Paulsen I."/>
            <person name="Zhang H."/>
            <person name="Bastida-Corcuera F.D."/>
            <person name="Simoes-Barbosa A."/>
            <person name="Brown M.T."/>
            <person name="Hayes R.D."/>
            <person name="Mukherjee M."/>
            <person name="Okumura C.Y."/>
            <person name="Schneider R."/>
            <person name="Smith A.J."/>
            <person name="Vanacova S."/>
            <person name="Villalvazo M."/>
            <person name="Haas B.J."/>
            <person name="Pertea M."/>
            <person name="Feldblyum T.V."/>
            <person name="Utterback T.R."/>
            <person name="Shu C.L."/>
            <person name="Osoegawa K."/>
            <person name="de Jong P.J."/>
            <person name="Hrdy I."/>
            <person name="Horvathova L."/>
            <person name="Zubacova Z."/>
            <person name="Dolezal P."/>
            <person name="Malik S.B."/>
            <person name="Logsdon J.M. Jr."/>
            <person name="Henze K."/>
            <person name="Gupta A."/>
            <person name="Wang C.C."/>
            <person name="Dunne R.L."/>
            <person name="Upcroft J.A."/>
            <person name="Upcroft P."/>
            <person name="White O."/>
            <person name="Salzberg S.L."/>
            <person name="Tang P."/>
            <person name="Chiu C.-H."/>
            <person name="Lee Y.-S."/>
            <person name="Embley T.M."/>
            <person name="Coombs G.H."/>
            <person name="Mottram J.C."/>
            <person name="Tachezy J."/>
            <person name="Fraser-Liggett C.M."/>
            <person name="Johnson P.J."/>
        </authorList>
    </citation>
    <scope>NUCLEOTIDE SEQUENCE [LARGE SCALE GENOMIC DNA]</scope>
    <source>
        <strain evidence="2">G3</strain>
    </source>
</reference>
<feature type="compositionally biased region" description="Basic and acidic residues" evidence="1">
    <location>
        <begin position="875"/>
        <end position="886"/>
    </location>
</feature>
<keyword evidence="3" id="KW-1185">Reference proteome</keyword>
<dbReference type="Gene3D" id="3.80.10.10">
    <property type="entry name" value="Ribonuclease Inhibitor"/>
    <property type="match status" value="1"/>
</dbReference>
<dbReference type="GO" id="GO:0016477">
    <property type="term" value="P:cell migration"/>
    <property type="evidence" value="ECO:0000318"/>
    <property type="project" value="GO_Central"/>
</dbReference>
<feature type="compositionally biased region" description="Polar residues" evidence="1">
    <location>
        <begin position="928"/>
        <end position="954"/>
    </location>
</feature>
<dbReference type="GO" id="GO:0030027">
    <property type="term" value="C:lamellipodium"/>
    <property type="evidence" value="ECO:0000318"/>
    <property type="project" value="GO_Central"/>
</dbReference>
<dbReference type="PANTHER" id="PTHR24112:SF66">
    <property type="entry name" value="LEUCINE-RICH REPEAT, ISOFORM F"/>
    <property type="match status" value="1"/>
</dbReference>
<dbReference type="GO" id="GO:0005886">
    <property type="term" value="C:plasma membrane"/>
    <property type="evidence" value="ECO:0000318"/>
    <property type="project" value="GO_Central"/>
</dbReference>
<feature type="region of interest" description="Disordered" evidence="1">
    <location>
        <begin position="753"/>
        <end position="813"/>
    </location>
</feature>
<dbReference type="AlphaFoldDB" id="A2E7D6"/>
<dbReference type="Proteomes" id="UP000001542">
    <property type="component" value="Unassembled WGS sequence"/>
</dbReference>
<dbReference type="PANTHER" id="PTHR24112">
    <property type="entry name" value="LEUCINE-RICH REPEAT, ISOFORM F-RELATED"/>
    <property type="match status" value="1"/>
</dbReference>
<dbReference type="InterPro" id="IPR051279">
    <property type="entry name" value="PP1-Reg/Actin-Interact_Protein"/>
</dbReference>
<feature type="compositionally biased region" description="Basic and acidic residues" evidence="1">
    <location>
        <begin position="794"/>
        <end position="811"/>
    </location>
</feature>
<gene>
    <name evidence="2" type="ORF">TVAG_418660</name>
</gene>
<dbReference type="RefSeq" id="XP_001323652.1">
    <property type="nucleotide sequence ID" value="XM_001323617.1"/>
</dbReference>
<accession>A2E7D6</accession>
<feature type="compositionally biased region" description="Polar residues" evidence="1">
    <location>
        <begin position="1016"/>
        <end position="1025"/>
    </location>
</feature>
<dbReference type="OrthoDB" id="8436363at2759"/>
<dbReference type="SUPFAM" id="SSF52047">
    <property type="entry name" value="RNI-like"/>
    <property type="match status" value="1"/>
</dbReference>